<reference evidence="3 4" key="2">
    <citation type="journal article" date="2004" name="Nature">
        <title>Finishing the euchromatic sequence of the human genome.</title>
        <authorList>
            <consortium name="International Human Genome Sequencing Consortium"/>
        </authorList>
    </citation>
    <scope>NUCLEOTIDE SEQUENCE [LARGE SCALE GENOMIC DNA]</scope>
</reference>
<accession>J3QRF1</accession>
<feature type="chain" id="PRO_5044884675" evidence="2">
    <location>
        <begin position="26"/>
        <end position="181"/>
    </location>
</feature>
<dbReference type="GeneTree" id="ENSGT00390000013965"/>
<feature type="signal peptide" evidence="2">
    <location>
        <begin position="1"/>
        <end position="25"/>
    </location>
</feature>
<dbReference type="HGNC" id="HGNC:1695">
    <property type="gene designation" value="CD7"/>
</dbReference>
<organism evidence="3 4">
    <name type="scientific">Homo sapiens</name>
    <name type="common">Human</name>
    <dbReference type="NCBI Taxonomy" id="9606"/>
    <lineage>
        <taxon>Eukaryota</taxon>
        <taxon>Metazoa</taxon>
        <taxon>Chordata</taxon>
        <taxon>Craniata</taxon>
        <taxon>Vertebrata</taxon>
        <taxon>Euteleostomi</taxon>
        <taxon>Mammalia</taxon>
        <taxon>Eutheria</taxon>
        <taxon>Euarchontoglires</taxon>
        <taxon>Primates</taxon>
        <taxon>Haplorrhini</taxon>
        <taxon>Catarrhini</taxon>
        <taxon>Hominidae</taxon>
        <taxon>Homo</taxon>
    </lineage>
</organism>
<dbReference type="HOGENOM" id="CLU_1656144_0_0_1"/>
<dbReference type="OpenTargets" id="ENSG00000173762"/>
<keyword evidence="4" id="KW-1185">Reference proteome</keyword>
<reference evidence="3 4" key="3">
    <citation type="journal article" date="2006" name="Nature">
        <title>DNA sequence of human chromosome 17 and analysis of rearrangement in the human lineage.</title>
        <authorList>
            <person name="Zody M.C."/>
            <person name="Garber M."/>
            <person name="Adams D.J."/>
            <person name="Sharpe T."/>
            <person name="Harrow J."/>
            <person name="Lupski J.R."/>
            <person name="Nicholson C."/>
            <person name="Searle S.M."/>
            <person name="Wilming L."/>
            <person name="Young S.K."/>
            <person name="Abouelleil A."/>
            <person name="Allen N.R."/>
            <person name="Bi W."/>
            <person name="Bloom T."/>
            <person name="Borowsky M.L."/>
            <person name="Bugalter B.E."/>
            <person name="Butler J."/>
            <person name="Chang J.L."/>
            <person name="Chen C.K."/>
            <person name="Cook A."/>
            <person name="Corum B."/>
            <person name="Cuomo C.A."/>
            <person name="de Jong P.J."/>
            <person name="DeCaprio D."/>
            <person name="Dewar K."/>
            <person name="FitzGerald M."/>
            <person name="Gilbert J."/>
            <person name="Gibson R."/>
            <person name="Gnerre S."/>
            <person name="Goldstein S."/>
            <person name="Grafham D.V."/>
            <person name="Grocock R."/>
            <person name="Hafez N."/>
            <person name="Hagopian D.S."/>
            <person name="Hart E."/>
            <person name="Norman C.H."/>
            <person name="Humphray S."/>
            <person name="Jaffe D.B."/>
            <person name="Jones M."/>
            <person name="Kamal M."/>
            <person name="Khodiyar V.K."/>
            <person name="LaButti K."/>
            <person name="Laird G."/>
            <person name="Lehoczky J."/>
            <person name="Liu X."/>
            <person name="Lokyitsang T."/>
            <person name="Loveland J."/>
            <person name="Lui A."/>
            <person name="Macdonald P."/>
            <person name="Major J.E."/>
            <person name="Matthews L."/>
            <person name="Mauceli E."/>
            <person name="McCarroll S.A."/>
            <person name="Mihalev A.H."/>
            <person name="Mudge J."/>
            <person name="Nguyen C."/>
            <person name="Nicol R."/>
            <person name="O'Leary S.B."/>
            <person name="Osoegawa K."/>
            <person name="Schwartz D.C."/>
            <person name="Shaw-Smith C."/>
            <person name="Stankiewicz P."/>
            <person name="Steward C."/>
            <person name="Swarbreck D."/>
            <person name="Venkataraman V."/>
            <person name="Whittaker C.A."/>
            <person name="Yang X."/>
            <person name="Zimmer A.R."/>
            <person name="Bradley A."/>
            <person name="Hubbard T."/>
            <person name="Birren B.W."/>
            <person name="Rogers J."/>
            <person name="Lander E.S."/>
            <person name="Nusbaum C."/>
        </authorList>
    </citation>
    <scope>NUCLEOTIDE SEQUENCE [LARGE SCALE GENOMIC DNA]</scope>
</reference>
<dbReference type="ExpressionAtlas" id="J3QRF1">
    <property type="expression patterns" value="baseline and differential"/>
</dbReference>
<sequence>MAGPPRLLLLPLLLALARGLPGALAAQGRTFSVLLARLMVTAQVLPRGAAVSPLHDCPRGSLRQHHLLHQRGPAWDLPEAARATAPRHHLLRGRGGAHYGQTVPGPHRLLRVPGQPDYHHAPPAAVGHWHLHLPGHHGGQCLRLRHPGPGDRGTVPRMAQMLGRPTKGLCPPCPTDRLRPP</sequence>
<dbReference type="AlphaFoldDB" id="J3QRF1"/>
<gene>
    <name evidence="3" type="primary">CD7</name>
</gene>
<protein>
    <submittedName>
        <fullName evidence="3">CD7 molecule</fullName>
    </submittedName>
</protein>
<name>J3QRF1_HUMAN</name>
<evidence type="ECO:0000313" key="3">
    <source>
        <dbReference type="Ensembl" id="ENSP00000464182.2"/>
    </source>
</evidence>
<dbReference type="Antibodypedia" id="3610">
    <property type="antibodies" value="2139 antibodies from 53 providers"/>
</dbReference>
<dbReference type="Ensembl" id="ENST00000582480.2">
    <property type="protein sequence ID" value="ENSP00000464182.2"/>
    <property type="gene ID" value="ENSG00000173762.9"/>
</dbReference>
<evidence type="ECO:0000313" key="4">
    <source>
        <dbReference type="Proteomes" id="UP000005640"/>
    </source>
</evidence>
<reference evidence="3 4" key="1">
    <citation type="journal article" date="2001" name="Nature">
        <title>Initial sequencing and analysis of the human genome.</title>
        <authorList>
            <consortium name="International Human Genome Sequencing Consortium"/>
            <person name="Lander E.S."/>
            <person name="Linton L.M."/>
            <person name="Birren B."/>
            <person name="Nusbaum C."/>
            <person name="Zody M.C."/>
            <person name="Baldwin J."/>
            <person name="Devon K."/>
            <person name="Dewar K."/>
            <person name="Doyle M."/>
            <person name="FitzHugh W."/>
            <person name="Funke R."/>
            <person name="Gage D."/>
            <person name="Harris K."/>
            <person name="Heaford A."/>
            <person name="Howland J."/>
            <person name="Kann L."/>
            <person name="Lehoczky J."/>
            <person name="LeVine R."/>
            <person name="McEwan P."/>
            <person name="McKernan K."/>
            <person name="Meldrim J."/>
            <person name="Mesirov J.P."/>
            <person name="Miranda C."/>
            <person name="Morris W."/>
            <person name="Naylor J."/>
            <person name="Raymond C."/>
            <person name="Rosetti M."/>
            <person name="Santos R."/>
            <person name="Sheridan A."/>
            <person name="Sougnez C."/>
            <person name="Stange-Thomann N."/>
            <person name="Stojanovic N."/>
            <person name="Subramanian A."/>
            <person name="Wyman D."/>
            <person name="Rogers J."/>
            <person name="Sulston J."/>
            <person name="Ainscough R."/>
            <person name="Beck S."/>
            <person name="Bentley D."/>
            <person name="Burton J."/>
            <person name="Clee C."/>
            <person name="Carter N."/>
            <person name="Coulson A."/>
            <person name="Deadman R."/>
            <person name="Deloukas P."/>
            <person name="Dunham A."/>
            <person name="Dunham I."/>
            <person name="Durbin R."/>
            <person name="French L."/>
            <person name="Grafham D."/>
            <person name="Gregory S."/>
            <person name="Hubbard T."/>
            <person name="Humphray S."/>
            <person name="Hunt A."/>
            <person name="Jones M."/>
            <person name="Lloyd C."/>
            <person name="McMurray A."/>
            <person name="Matthews L."/>
            <person name="Mercer S."/>
            <person name="Milne S."/>
            <person name="Mullikin J.C."/>
            <person name="Mungall A."/>
            <person name="Plumb R."/>
            <person name="Ross M."/>
            <person name="Shownkeen R."/>
            <person name="Sims S."/>
            <person name="Waterston R.H."/>
            <person name="Wilson R.K."/>
            <person name="Hillier L.W."/>
            <person name="McPherson J.D."/>
            <person name="Marra M.A."/>
            <person name="Mardis E.R."/>
            <person name="Fulton L.A."/>
            <person name="Chinwalla A.T."/>
            <person name="Pepin K.H."/>
            <person name="Gish W.R."/>
            <person name="Chissoe S.L."/>
            <person name="Wendl M.C."/>
            <person name="Delehaunty K.D."/>
            <person name="Miner T.L."/>
            <person name="Delehaunty A."/>
            <person name="Kramer J.B."/>
            <person name="Cook L.L."/>
            <person name="Fulton R.S."/>
            <person name="Johnson D.L."/>
            <person name="Minx P.J."/>
            <person name="Clifton S.W."/>
            <person name="Hawkins T."/>
            <person name="Branscomb E."/>
            <person name="Predki P."/>
            <person name="Richardson P."/>
            <person name="Wenning S."/>
            <person name="Slezak T."/>
            <person name="Doggett N."/>
            <person name="Cheng J.F."/>
            <person name="Olsen A."/>
            <person name="Lucas S."/>
            <person name="Elkin C."/>
            <person name="Uberbacher E."/>
            <person name="Frazier M."/>
            <person name="Gibbs R.A."/>
            <person name="Muzny D.M."/>
            <person name="Scherer S.E."/>
            <person name="Bouck J.B."/>
            <person name="Sodergren E.J."/>
            <person name="Worley K.C."/>
            <person name="Rives C.M."/>
            <person name="Gorrell J.H."/>
            <person name="Metzker M.L."/>
            <person name="Naylor S.L."/>
            <person name="Kucherlapati R.S."/>
            <person name="Nelson D.L."/>
            <person name="Weinstock G.M."/>
            <person name="Sakaki Y."/>
            <person name="Fujiyama A."/>
            <person name="Hattori M."/>
            <person name="Yada T."/>
            <person name="Toyoda A."/>
            <person name="Itoh T."/>
            <person name="Kawagoe C."/>
            <person name="Watanabe H."/>
            <person name="Totoki Y."/>
            <person name="Taylor T."/>
            <person name="Weissenbach J."/>
            <person name="Heilig R."/>
            <person name="Saurin W."/>
            <person name="Artiguenave F."/>
            <person name="Brottier P."/>
            <person name="Bruls T."/>
            <person name="Pelletier E."/>
            <person name="Robert C."/>
            <person name="Wincker P."/>
            <person name="Smith D.R."/>
            <person name="Doucette-Stamm L."/>
            <person name="Rubenfield M."/>
            <person name="Weinstock K."/>
            <person name="Lee H.M."/>
            <person name="Dubois J."/>
            <person name="Rosenthal A."/>
            <person name="Platzer M."/>
            <person name="Nyakatura G."/>
            <person name="Taudien S."/>
            <person name="Rump A."/>
            <person name="Yang H."/>
            <person name="Yu J."/>
            <person name="Wang J."/>
            <person name="Huang G."/>
            <person name="Gu J."/>
            <person name="Hood L."/>
            <person name="Rowen L."/>
            <person name="Madan A."/>
            <person name="Qin S."/>
            <person name="Davis R.W."/>
            <person name="Federspiel N.A."/>
            <person name="Abola A.P."/>
            <person name="Proctor M.J."/>
            <person name="Myers R.M."/>
            <person name="Schmutz J."/>
            <person name="Dickson M."/>
            <person name="Grimwood J."/>
            <person name="Cox D.R."/>
            <person name="Olson M.V."/>
            <person name="Kaul R."/>
            <person name="Raymond C."/>
            <person name="Shimizu N."/>
            <person name="Kawasaki K."/>
            <person name="Minoshima S."/>
            <person name="Evans G.A."/>
            <person name="Athanasiou M."/>
            <person name="Schultz R."/>
            <person name="Roe B.A."/>
            <person name="Chen F."/>
            <person name="Pan H."/>
            <person name="Ramser J."/>
            <person name="Lehrach H."/>
            <person name="Reinhardt R."/>
            <person name="McCombie W.R."/>
            <person name="de la Bastide M."/>
            <person name="Dedhia N."/>
            <person name="Blocker H."/>
            <person name="Hornischer K."/>
            <person name="Nordsiek G."/>
            <person name="Agarwala R."/>
            <person name="Aravind L."/>
            <person name="Bailey J.A."/>
            <person name="Bateman A."/>
            <person name="Batzoglou S."/>
            <person name="Birney E."/>
            <person name="Bork P."/>
            <person name="Brown D.G."/>
            <person name="Burge C.B."/>
            <person name="Cerutti L."/>
            <person name="Chen H.C."/>
            <person name="Church D."/>
            <person name="Clamp M."/>
            <person name="Copley R.R."/>
            <person name="Doerks T."/>
            <person name="Eddy S.R."/>
            <person name="Eichler E.E."/>
            <person name="Furey T.S."/>
            <person name="Galagan J."/>
            <person name="Gilbert J.G."/>
            <person name="Harmon C."/>
            <person name="Hayashizaki Y."/>
            <person name="Haussler D."/>
            <person name="Hermjakob H."/>
            <person name="Hokamp K."/>
            <person name="Jang W."/>
            <person name="Johnson L.S."/>
            <person name="Jones T.A."/>
            <person name="Kasif S."/>
            <person name="Kaspryzk A."/>
            <person name="Kennedy S."/>
            <person name="Kent W.J."/>
            <person name="Kitts P."/>
            <person name="Koonin E.V."/>
            <person name="Korf I."/>
            <person name="Kulp D."/>
            <person name="Lancet D."/>
            <person name="Lowe T.M."/>
            <person name="McLysaght A."/>
            <person name="Mikkelsen T."/>
            <person name="Moran J.V."/>
            <person name="Mulder N."/>
            <person name="Pollara V.J."/>
            <person name="Ponting C.P."/>
            <person name="Schuler G."/>
            <person name="Schultz J."/>
            <person name="Slater G."/>
            <person name="Smit A.F."/>
            <person name="Stupka E."/>
            <person name="Szustakowski J."/>
            <person name="Thierry-Mieg D."/>
            <person name="Thierry-Mieg J."/>
            <person name="Wagner L."/>
            <person name="Wallis J."/>
            <person name="Wheeler R."/>
            <person name="Williams A."/>
            <person name="Wolf Y.I."/>
            <person name="Wolfe K.H."/>
            <person name="Yang S.P."/>
            <person name="Yeh R.F."/>
            <person name="Collins F."/>
            <person name="Guyer M.S."/>
            <person name="Peterson J."/>
            <person name="Felsenfeld A."/>
            <person name="Wetterstrand K.A."/>
            <person name="Patrinos A."/>
            <person name="Morgan M.J."/>
            <person name="de Jong P."/>
            <person name="Catanese J.J."/>
            <person name="Osoegawa K."/>
            <person name="Shizuya H."/>
            <person name="Choi S."/>
            <person name="Chen Y.J."/>
        </authorList>
    </citation>
    <scope>NUCLEOTIDE SEQUENCE [LARGE SCALE GENOMIC DNA]</scope>
</reference>
<dbReference type="VEuPathDB" id="HostDB:ENSG00000173762"/>
<evidence type="ECO:0000256" key="2">
    <source>
        <dbReference type="SAM" id="SignalP"/>
    </source>
</evidence>
<proteinExistence type="predicted"/>
<dbReference type="Proteomes" id="UP000005640">
    <property type="component" value="Chromosome 17"/>
</dbReference>
<dbReference type="OrthoDB" id="9899013at2759"/>
<evidence type="ECO:0000256" key="1">
    <source>
        <dbReference type="SAM" id="MobiDB-lite"/>
    </source>
</evidence>
<dbReference type="PeptideAtlas" id="J3QRF1"/>
<feature type="region of interest" description="Disordered" evidence="1">
    <location>
        <begin position="162"/>
        <end position="181"/>
    </location>
</feature>
<dbReference type="Bgee" id="ENSG00000173762">
    <property type="expression patterns" value="Expressed in granulocyte and 111 other cell types or tissues"/>
</dbReference>
<keyword evidence="2" id="KW-0732">Signal</keyword>
<dbReference type="UCSC" id="uc060lyt.1">
    <property type="organism name" value="human"/>
</dbReference>
<dbReference type="MassIVE" id="J3QRF1"/>
<dbReference type="EMBL" id="AC132872">
    <property type="status" value="NOT_ANNOTATED_CDS"/>
    <property type="molecule type" value="Genomic_DNA"/>
</dbReference>
<reference evidence="3" key="5">
    <citation type="submission" date="2025-09" db="UniProtKB">
        <authorList>
            <consortium name="Ensembl"/>
        </authorList>
    </citation>
    <scope>IDENTIFICATION</scope>
</reference>
<reference evidence="3" key="4">
    <citation type="submission" date="2025-08" db="UniProtKB">
        <authorList>
            <consortium name="Ensembl"/>
        </authorList>
    </citation>
    <scope>IDENTIFICATION</scope>
</reference>